<dbReference type="InterPro" id="IPR036390">
    <property type="entry name" value="WH_DNA-bd_sf"/>
</dbReference>
<dbReference type="RefSeq" id="WP_214623269.1">
    <property type="nucleotide sequence ID" value="NZ_JAHGAW010000006.1"/>
</dbReference>
<dbReference type="InterPro" id="IPR039422">
    <property type="entry name" value="MarR/SlyA-like"/>
</dbReference>
<organism evidence="2 3">
    <name type="scientific">Sphingobium nicotianae</name>
    <dbReference type="NCBI Taxonomy" id="2782607"/>
    <lineage>
        <taxon>Bacteria</taxon>
        <taxon>Pseudomonadati</taxon>
        <taxon>Pseudomonadota</taxon>
        <taxon>Alphaproteobacteria</taxon>
        <taxon>Sphingomonadales</taxon>
        <taxon>Sphingomonadaceae</taxon>
        <taxon>Sphingobium</taxon>
    </lineage>
</organism>
<dbReference type="PANTHER" id="PTHR33164:SF13">
    <property type="entry name" value="4-HYDROXYPHENYLACETATE CATABOLISM PROTEIN"/>
    <property type="match status" value="1"/>
</dbReference>
<evidence type="ECO:0000313" key="2">
    <source>
        <dbReference type="EMBL" id="MBT2187377.1"/>
    </source>
</evidence>
<dbReference type="Gene3D" id="1.10.10.10">
    <property type="entry name" value="Winged helix-like DNA-binding domain superfamily/Winged helix DNA-binding domain"/>
    <property type="match status" value="1"/>
</dbReference>
<dbReference type="GO" id="GO:0006950">
    <property type="term" value="P:response to stress"/>
    <property type="evidence" value="ECO:0007669"/>
    <property type="project" value="TreeGrafter"/>
</dbReference>
<feature type="domain" description="HTH marR-type" evidence="1">
    <location>
        <begin position="7"/>
        <end position="143"/>
    </location>
</feature>
<dbReference type="Proteomes" id="UP001138757">
    <property type="component" value="Unassembled WGS sequence"/>
</dbReference>
<dbReference type="AlphaFoldDB" id="A0A9X1IRG9"/>
<dbReference type="InterPro" id="IPR036388">
    <property type="entry name" value="WH-like_DNA-bd_sf"/>
</dbReference>
<dbReference type="GO" id="GO:0003700">
    <property type="term" value="F:DNA-binding transcription factor activity"/>
    <property type="evidence" value="ECO:0007669"/>
    <property type="project" value="InterPro"/>
</dbReference>
<dbReference type="PROSITE" id="PS50995">
    <property type="entry name" value="HTH_MARR_2"/>
    <property type="match status" value="1"/>
</dbReference>
<evidence type="ECO:0000259" key="1">
    <source>
        <dbReference type="PROSITE" id="PS50995"/>
    </source>
</evidence>
<dbReference type="PANTHER" id="PTHR33164">
    <property type="entry name" value="TRANSCRIPTIONAL REGULATOR, MARR FAMILY"/>
    <property type="match status" value="1"/>
</dbReference>
<reference evidence="2" key="1">
    <citation type="submission" date="2021-05" db="EMBL/GenBank/DDBJ databases">
        <title>Genome of Sphingobium sp. strain.</title>
        <authorList>
            <person name="Fan R."/>
        </authorList>
    </citation>
    <scope>NUCLEOTIDE SEQUENCE</scope>
    <source>
        <strain evidence="2">H33</strain>
    </source>
</reference>
<evidence type="ECO:0000313" key="3">
    <source>
        <dbReference type="Proteomes" id="UP001138757"/>
    </source>
</evidence>
<accession>A0A9X1IRG9</accession>
<name>A0A9X1IRG9_9SPHN</name>
<dbReference type="SUPFAM" id="SSF46785">
    <property type="entry name" value="Winged helix' DNA-binding domain"/>
    <property type="match status" value="1"/>
</dbReference>
<comment type="caution">
    <text evidence="2">The sequence shown here is derived from an EMBL/GenBank/DDBJ whole genome shotgun (WGS) entry which is preliminary data.</text>
</comment>
<proteinExistence type="predicted"/>
<keyword evidence="3" id="KW-1185">Reference proteome</keyword>
<sequence>MSTIRKIPPFEQSLAAVTLSTKEAVIGPMRPKLREYNITEPQWRVMRVINDRGATDATGLAEVGLLHAPSVTRILKDLEDRKLVTRELDANDRRRTLVALTPEGREIVKVISRQVVQIMREYSDRFGAQRLEKLVTEMRALSAAIKGVG</sequence>
<dbReference type="EMBL" id="JAHGAW010000006">
    <property type="protein sequence ID" value="MBT2187377.1"/>
    <property type="molecule type" value="Genomic_DNA"/>
</dbReference>
<dbReference type="SMART" id="SM00347">
    <property type="entry name" value="HTH_MARR"/>
    <property type="match status" value="1"/>
</dbReference>
<gene>
    <name evidence="2" type="ORF">KK488_10510</name>
</gene>
<protein>
    <submittedName>
        <fullName evidence="2">MarR family transcriptional regulator</fullName>
    </submittedName>
</protein>
<dbReference type="Pfam" id="PF01047">
    <property type="entry name" value="MarR"/>
    <property type="match status" value="1"/>
</dbReference>
<dbReference type="InterPro" id="IPR000835">
    <property type="entry name" value="HTH_MarR-typ"/>
</dbReference>